<dbReference type="PANTHER" id="PTHR30055:SF209">
    <property type="entry name" value="POSSIBLE TRANSCRIPTIONAL REGULATORY PROTEIN (PROBABLY TETR-FAMILY)"/>
    <property type="match status" value="1"/>
</dbReference>
<dbReference type="InterPro" id="IPR001647">
    <property type="entry name" value="HTH_TetR"/>
</dbReference>
<gene>
    <name evidence="4" type="ORF">F9B16_09510</name>
</gene>
<name>A0A6L3W0U2_9ACTN</name>
<dbReference type="Pfam" id="PF00440">
    <property type="entry name" value="TetR_N"/>
    <property type="match status" value="1"/>
</dbReference>
<dbReference type="Proteomes" id="UP000483004">
    <property type="component" value="Unassembled WGS sequence"/>
</dbReference>
<comment type="caution">
    <text evidence="4">The sequence shown here is derived from an EMBL/GenBank/DDBJ whole genome shotgun (WGS) entry which is preliminary data.</text>
</comment>
<proteinExistence type="predicted"/>
<dbReference type="InterPro" id="IPR050109">
    <property type="entry name" value="HTH-type_TetR-like_transc_reg"/>
</dbReference>
<dbReference type="AlphaFoldDB" id="A0A6L3W0U2"/>
<evidence type="ECO:0000256" key="2">
    <source>
        <dbReference type="PROSITE-ProRule" id="PRU00335"/>
    </source>
</evidence>
<dbReference type="InterPro" id="IPR009057">
    <property type="entry name" value="Homeodomain-like_sf"/>
</dbReference>
<protein>
    <submittedName>
        <fullName evidence="4">TetR/AcrR family transcriptional regulator</fullName>
    </submittedName>
</protein>
<dbReference type="RefSeq" id="WP_151539635.1">
    <property type="nucleotide sequence ID" value="NZ_WBMR01000018.1"/>
</dbReference>
<reference evidence="4 5" key="1">
    <citation type="submission" date="2019-09" db="EMBL/GenBank/DDBJ databases">
        <title>Actinomadura physcomitrii sp. nov., a novel actinomycete isolated from moss [Physcomitrium sphaericum (Ludw) Fuernr].</title>
        <authorList>
            <person name="Liu C."/>
            <person name="Zhuang X."/>
        </authorList>
    </citation>
    <scope>NUCLEOTIDE SEQUENCE [LARGE SCALE GENOMIC DNA]</scope>
    <source>
        <strain evidence="4 5">CYP1-1B</strain>
    </source>
</reference>
<keyword evidence="1 2" id="KW-0238">DNA-binding</keyword>
<organism evidence="4 5">
    <name type="scientific">Actinomadura montaniterrae</name>
    <dbReference type="NCBI Taxonomy" id="1803903"/>
    <lineage>
        <taxon>Bacteria</taxon>
        <taxon>Bacillati</taxon>
        <taxon>Actinomycetota</taxon>
        <taxon>Actinomycetes</taxon>
        <taxon>Streptosporangiales</taxon>
        <taxon>Thermomonosporaceae</taxon>
        <taxon>Actinomadura</taxon>
    </lineage>
</organism>
<dbReference type="SUPFAM" id="SSF46689">
    <property type="entry name" value="Homeodomain-like"/>
    <property type="match status" value="1"/>
</dbReference>
<dbReference type="PANTHER" id="PTHR30055">
    <property type="entry name" value="HTH-TYPE TRANSCRIPTIONAL REGULATOR RUTR"/>
    <property type="match status" value="1"/>
</dbReference>
<dbReference type="OrthoDB" id="3869819at2"/>
<keyword evidence="5" id="KW-1185">Reference proteome</keyword>
<accession>A0A6L3W0U2</accession>
<dbReference type="PROSITE" id="PS50977">
    <property type="entry name" value="HTH_TETR_2"/>
    <property type="match status" value="1"/>
</dbReference>
<dbReference type="Gene3D" id="1.10.357.10">
    <property type="entry name" value="Tetracycline Repressor, domain 2"/>
    <property type="match status" value="1"/>
</dbReference>
<dbReference type="GO" id="GO:0003700">
    <property type="term" value="F:DNA-binding transcription factor activity"/>
    <property type="evidence" value="ECO:0007669"/>
    <property type="project" value="TreeGrafter"/>
</dbReference>
<evidence type="ECO:0000259" key="3">
    <source>
        <dbReference type="PROSITE" id="PS50977"/>
    </source>
</evidence>
<dbReference type="EMBL" id="WBMR01000018">
    <property type="protein sequence ID" value="KAB2384855.1"/>
    <property type="molecule type" value="Genomic_DNA"/>
</dbReference>
<evidence type="ECO:0000313" key="4">
    <source>
        <dbReference type="EMBL" id="KAB2384855.1"/>
    </source>
</evidence>
<evidence type="ECO:0000313" key="5">
    <source>
        <dbReference type="Proteomes" id="UP000483004"/>
    </source>
</evidence>
<feature type="DNA-binding region" description="H-T-H motif" evidence="2">
    <location>
        <begin position="36"/>
        <end position="55"/>
    </location>
</feature>
<dbReference type="GO" id="GO:0000976">
    <property type="term" value="F:transcription cis-regulatory region binding"/>
    <property type="evidence" value="ECO:0007669"/>
    <property type="project" value="TreeGrafter"/>
</dbReference>
<feature type="domain" description="HTH tetR-type" evidence="3">
    <location>
        <begin position="15"/>
        <end position="73"/>
    </location>
</feature>
<evidence type="ECO:0000256" key="1">
    <source>
        <dbReference type="ARBA" id="ARBA00023125"/>
    </source>
</evidence>
<sequence>MANLTEGTPQRSHARSNRARILAAARQELSRDPEASIEDITRAAGVVRRTLYGHFKNRQALIAALAEEARHALEQAFTRARRPDADPATAMARMTLAVWEVGDRYRMLISLARRDLGEEGVRAVLSPAREETISILNRGQQEGLFADHLPAPVLAQALEAFLLTLVETNDSPGWTDATGEAAATAALIATGIPPADAADRVHAITDQGGATTL</sequence>